<dbReference type="Pfam" id="PF01590">
    <property type="entry name" value="GAF"/>
    <property type="match status" value="1"/>
</dbReference>
<dbReference type="Gene3D" id="3.30.565.10">
    <property type="entry name" value="Histidine kinase-like ATPase, C-terminal domain"/>
    <property type="match status" value="1"/>
</dbReference>
<dbReference type="NCBIfam" id="TIGR00229">
    <property type="entry name" value="sensory_box"/>
    <property type="match status" value="2"/>
</dbReference>
<dbReference type="CDD" id="cd00130">
    <property type="entry name" value="PAS"/>
    <property type="match status" value="2"/>
</dbReference>
<dbReference type="SMART" id="SM00091">
    <property type="entry name" value="PAS"/>
    <property type="match status" value="2"/>
</dbReference>
<dbReference type="KEGG" id="cyj:Cyan7822_1109"/>
<dbReference type="InterPro" id="IPR035965">
    <property type="entry name" value="PAS-like_dom_sf"/>
</dbReference>
<feature type="domain" description="PAC" evidence="16">
    <location>
        <begin position="468"/>
        <end position="520"/>
    </location>
</feature>
<keyword evidence="11" id="KW-0175">Coiled coil</keyword>
<protein>
    <recommendedName>
        <fullName evidence="3">histidine kinase</fullName>
        <ecNumber evidence="3">2.7.13.3</ecNumber>
    </recommendedName>
</protein>
<keyword evidence="4 10" id="KW-0597">Phosphoprotein</keyword>
<dbReference type="InterPro" id="IPR016132">
    <property type="entry name" value="Phyto_chromo_attachment"/>
</dbReference>
<feature type="domain" description="PAC" evidence="16">
    <location>
        <begin position="589"/>
        <end position="641"/>
    </location>
</feature>
<dbReference type="Pfam" id="PF00989">
    <property type="entry name" value="PAS"/>
    <property type="match status" value="1"/>
</dbReference>
<dbReference type="SUPFAM" id="SSF52172">
    <property type="entry name" value="CheY-like"/>
    <property type="match status" value="2"/>
</dbReference>
<evidence type="ECO:0000256" key="10">
    <source>
        <dbReference type="PROSITE-ProRule" id="PRU00169"/>
    </source>
</evidence>
<dbReference type="InterPro" id="IPR036097">
    <property type="entry name" value="HisK_dim/P_sf"/>
</dbReference>
<dbReference type="InterPro" id="IPR001610">
    <property type="entry name" value="PAC"/>
</dbReference>
<evidence type="ECO:0000256" key="4">
    <source>
        <dbReference type="ARBA" id="ARBA00022553"/>
    </source>
</evidence>
<dbReference type="InterPro" id="IPR000014">
    <property type="entry name" value="PAS"/>
</dbReference>
<evidence type="ECO:0000256" key="8">
    <source>
        <dbReference type="ARBA" id="ARBA00022840"/>
    </source>
</evidence>
<dbReference type="OrthoDB" id="9788063at2"/>
<dbReference type="Gene3D" id="3.30.450.20">
    <property type="entry name" value="PAS domain"/>
    <property type="match status" value="2"/>
</dbReference>
<dbReference type="EC" id="2.7.13.3" evidence="3"/>
<reference evidence="18" key="1">
    <citation type="journal article" date="2011" name="MBio">
        <title>Novel metabolic attributes of the genus Cyanothece, comprising a group of unicellular nitrogen-fixing Cyanobacteria.</title>
        <authorList>
            <person name="Bandyopadhyay A."/>
            <person name="Elvitigala T."/>
            <person name="Welsh E."/>
            <person name="Stockel J."/>
            <person name="Liberton M."/>
            <person name="Min H."/>
            <person name="Sherman L.A."/>
            <person name="Pakrasi H.B."/>
        </authorList>
    </citation>
    <scope>NUCLEOTIDE SEQUENCE [LARGE SCALE GENOMIC DNA]</scope>
    <source>
        <strain evidence="18">PCC 7822</strain>
    </source>
</reference>
<feature type="domain" description="Response regulatory" evidence="14">
    <location>
        <begin position="898"/>
        <end position="1014"/>
    </location>
</feature>
<dbReference type="PRINTS" id="PR00344">
    <property type="entry name" value="BCTRLSENSOR"/>
</dbReference>
<feature type="domain" description="PAS" evidence="15">
    <location>
        <begin position="398"/>
        <end position="468"/>
    </location>
</feature>
<dbReference type="eggNOG" id="COG5000">
    <property type="taxonomic scope" value="Bacteria"/>
</dbReference>
<dbReference type="InterPro" id="IPR000700">
    <property type="entry name" value="PAS-assoc_C"/>
</dbReference>
<dbReference type="eggNOG" id="COG0784">
    <property type="taxonomic scope" value="Bacteria"/>
</dbReference>
<gene>
    <name evidence="17" type="ordered locus">Cyan7822_1109</name>
</gene>
<evidence type="ECO:0000256" key="7">
    <source>
        <dbReference type="ARBA" id="ARBA00022777"/>
    </source>
</evidence>
<dbReference type="RefSeq" id="WP_013321223.1">
    <property type="nucleotide sequence ID" value="NC_014501.1"/>
</dbReference>
<evidence type="ECO:0000259" key="16">
    <source>
        <dbReference type="PROSITE" id="PS50113"/>
    </source>
</evidence>
<dbReference type="eggNOG" id="COG4191">
    <property type="taxonomic scope" value="Bacteria"/>
</dbReference>
<comment type="caution">
    <text evidence="10">Lacks conserved residue(s) required for the propagation of feature annotation.</text>
</comment>
<dbReference type="InterPro" id="IPR001789">
    <property type="entry name" value="Sig_transdc_resp-reg_receiver"/>
</dbReference>
<evidence type="ECO:0000313" key="17">
    <source>
        <dbReference type="EMBL" id="ADN13116.1"/>
    </source>
</evidence>
<dbReference type="InterPro" id="IPR013767">
    <property type="entry name" value="PAS_fold"/>
</dbReference>
<evidence type="ECO:0000256" key="11">
    <source>
        <dbReference type="SAM" id="Coils"/>
    </source>
</evidence>
<sequence length="1016" mass="115510">MPQNQRTILVVDNSQQDRETYRSYLLQDKKHAYNIFEAETAQQTLDLCSQQFPDVIVLGNTLSDHERLEILNQLKAIRGTDDLPVVLLMDQDHEALPSAIKTIVSEYLIKSKTRADNLRLAIDYAIERDRLNRQLESDITARQQAQEVLKQQLLRQRLVVNMLERIRKSLKLTEILHTTVEEVRQFLDTDRVIIFRFDPDWSGDIVVESVGQEWTAILSTTIRDPCFTKANKGSGSTYIEMYRQGLVTSINNIYTAKLQQCHLDLLAQFQVKANLVVPILQAEYLWGLLIAHHCASPRQWQPQEIDLLQQLAIQVGIAIHQSTIYEQLQSELIERRKAQQALREARDSLEKRVLQRTAELANTNQDLQKTLAELQIAQKQLSQQNEALINARKMADAERRRYQDLFSEAPDGYLVTDVAAKIQEANRAASALLRVSQEELVGQSLLLYIAPVDRQIFERQLAQLQPLQDWEVHLKPPNGSAFVTVIAVTIINDSLGQPVGLRWLLRDISDRKQAEQKIQQQAALIDISTDAIFVCDLENNILFWSEGATRLYGWTIQETLGKKANELFYTSSSFPIEPSLNIIINKNTWYGELEQITKDNRKIIVESRWTLVRDETGQPQSILVVNTDITEKKYLEVQFYRAQRLESIGTLASGIAHDLNNILQPILFISHLLKQKFPYLDEQTKERLKMLEDSSRRGTSLVRQILSFACGEEGSRAHVQVKHILREVIQVAQKTFPKSINIQMKRITSDLWTVHADATQLHQVFMNLMVNARDAMPEGGNLSLSAENLFIDETFARMDIEAHVGFYVVISFTDTGTGISSEIIERIFDPFFTTKEPGKGTGLGLSTVRGIVKNHGGFVRVSSVLGKGSQFKVYLPAVDGQETQETQDLELPNGRNELILIVDDEASIREITKTSLEEHNYRTLVAKDGVEALVLYAKYSNDIELVLMDLMMPEMDGVTAIRALKKINSQIKIVVTSGIVSNTKLDEAEPVNVTSFLSKPYTEKELLETLNQILSR</sequence>
<keyword evidence="9" id="KW-0902">Two-component regulatory system</keyword>
<dbReference type="PANTHER" id="PTHR43065:SF46">
    <property type="entry name" value="C4-DICARBOXYLATE TRANSPORT SENSOR PROTEIN DCTB"/>
    <property type="match status" value="1"/>
</dbReference>
<dbReference type="SMART" id="SM00065">
    <property type="entry name" value="GAF"/>
    <property type="match status" value="1"/>
</dbReference>
<dbReference type="eggNOG" id="COG2203">
    <property type="taxonomic scope" value="Bacteria"/>
</dbReference>
<dbReference type="SMART" id="SM00448">
    <property type="entry name" value="REC"/>
    <property type="match status" value="2"/>
</dbReference>
<feature type="domain" description="PAS" evidence="15">
    <location>
        <begin position="517"/>
        <end position="587"/>
    </location>
</feature>
<dbReference type="PANTHER" id="PTHR43065">
    <property type="entry name" value="SENSOR HISTIDINE KINASE"/>
    <property type="match status" value="1"/>
</dbReference>
<dbReference type="SUPFAM" id="SSF55874">
    <property type="entry name" value="ATPase domain of HSP90 chaperone/DNA topoisomerase II/histidine kinase"/>
    <property type="match status" value="1"/>
</dbReference>
<dbReference type="PROSITE" id="PS50112">
    <property type="entry name" value="PAS"/>
    <property type="match status" value="2"/>
</dbReference>
<dbReference type="InterPro" id="IPR004358">
    <property type="entry name" value="Sig_transdc_His_kin-like_C"/>
</dbReference>
<dbReference type="SMART" id="SM00086">
    <property type="entry name" value="PAC"/>
    <property type="match status" value="2"/>
</dbReference>
<dbReference type="SMART" id="SM00387">
    <property type="entry name" value="HATPase_c"/>
    <property type="match status" value="1"/>
</dbReference>
<dbReference type="PROSITE" id="PS50113">
    <property type="entry name" value="PAC"/>
    <property type="match status" value="2"/>
</dbReference>
<dbReference type="PROSITE" id="PS50109">
    <property type="entry name" value="HIS_KIN"/>
    <property type="match status" value="1"/>
</dbReference>
<dbReference type="Gene3D" id="1.10.287.130">
    <property type="match status" value="1"/>
</dbReference>
<evidence type="ECO:0000256" key="3">
    <source>
        <dbReference type="ARBA" id="ARBA00012438"/>
    </source>
</evidence>
<dbReference type="InterPro" id="IPR029016">
    <property type="entry name" value="GAF-like_dom_sf"/>
</dbReference>
<keyword evidence="18" id="KW-1185">Reference proteome</keyword>
<feature type="coiled-coil region" evidence="11">
    <location>
        <begin position="328"/>
        <end position="394"/>
    </location>
</feature>
<dbReference type="Gene3D" id="3.30.450.40">
    <property type="match status" value="1"/>
</dbReference>
<dbReference type="EMBL" id="CP002198">
    <property type="protein sequence ID" value="ADN13116.1"/>
    <property type="molecule type" value="Genomic_DNA"/>
</dbReference>
<dbReference type="PROSITE" id="PS50110">
    <property type="entry name" value="RESPONSE_REGULATORY"/>
    <property type="match status" value="2"/>
</dbReference>
<evidence type="ECO:0000259" key="13">
    <source>
        <dbReference type="PROSITE" id="PS50109"/>
    </source>
</evidence>
<name>E0UEY6_GLOV7</name>
<evidence type="ECO:0000256" key="1">
    <source>
        <dbReference type="ARBA" id="ARBA00000085"/>
    </source>
</evidence>
<dbReference type="AlphaFoldDB" id="E0UEY6"/>
<accession>E0UEY6</accession>
<dbReference type="Proteomes" id="UP000008206">
    <property type="component" value="Chromosome"/>
</dbReference>
<comment type="similarity">
    <text evidence="2">In the N-terminal section; belongs to the phytochrome family.</text>
</comment>
<keyword evidence="8" id="KW-0067">ATP-binding</keyword>
<dbReference type="InterPro" id="IPR003594">
    <property type="entry name" value="HATPase_dom"/>
</dbReference>
<proteinExistence type="inferred from homology"/>
<evidence type="ECO:0000259" key="15">
    <source>
        <dbReference type="PROSITE" id="PS50112"/>
    </source>
</evidence>
<evidence type="ECO:0000256" key="5">
    <source>
        <dbReference type="ARBA" id="ARBA00022679"/>
    </source>
</evidence>
<dbReference type="GO" id="GO:0000155">
    <property type="term" value="F:phosphorelay sensor kinase activity"/>
    <property type="evidence" value="ECO:0007669"/>
    <property type="project" value="InterPro"/>
</dbReference>
<dbReference type="InterPro" id="IPR011006">
    <property type="entry name" value="CheY-like_superfamily"/>
</dbReference>
<keyword evidence="7 17" id="KW-0418">Kinase</keyword>
<dbReference type="Pfam" id="PF13426">
    <property type="entry name" value="PAS_9"/>
    <property type="match status" value="1"/>
</dbReference>
<evidence type="ECO:0000313" key="18">
    <source>
        <dbReference type="Proteomes" id="UP000008206"/>
    </source>
</evidence>
<evidence type="ECO:0000256" key="9">
    <source>
        <dbReference type="ARBA" id="ARBA00023012"/>
    </source>
</evidence>
<dbReference type="SUPFAM" id="SSF55781">
    <property type="entry name" value="GAF domain-like"/>
    <property type="match status" value="1"/>
</dbReference>
<comment type="catalytic activity">
    <reaction evidence="1">
        <text>ATP + protein L-histidine = ADP + protein N-phospho-L-histidine.</text>
        <dbReference type="EC" id="2.7.13.3"/>
    </reaction>
</comment>
<dbReference type="InterPro" id="IPR003661">
    <property type="entry name" value="HisK_dim/P_dom"/>
</dbReference>
<dbReference type="InterPro" id="IPR003018">
    <property type="entry name" value="GAF"/>
</dbReference>
<feature type="domain" description="Histidine kinase" evidence="13">
    <location>
        <begin position="654"/>
        <end position="879"/>
    </location>
</feature>
<evidence type="ECO:0000256" key="2">
    <source>
        <dbReference type="ARBA" id="ARBA00006402"/>
    </source>
</evidence>
<feature type="domain" description="Response regulatory" evidence="14">
    <location>
        <begin position="7"/>
        <end position="125"/>
    </location>
</feature>
<dbReference type="Pfam" id="PF02518">
    <property type="entry name" value="HATPase_c"/>
    <property type="match status" value="1"/>
</dbReference>
<dbReference type="SUPFAM" id="SSF55785">
    <property type="entry name" value="PYP-like sensor domain (PAS domain)"/>
    <property type="match status" value="2"/>
</dbReference>
<evidence type="ECO:0000259" key="12">
    <source>
        <dbReference type="PROSITE" id="PS50046"/>
    </source>
</evidence>
<dbReference type="GO" id="GO:0006355">
    <property type="term" value="P:regulation of DNA-templated transcription"/>
    <property type="evidence" value="ECO:0007669"/>
    <property type="project" value="InterPro"/>
</dbReference>
<dbReference type="PROSITE" id="PS50046">
    <property type="entry name" value="PHYTOCHROME_2"/>
    <property type="match status" value="1"/>
</dbReference>
<dbReference type="SUPFAM" id="SSF47384">
    <property type="entry name" value="Homodimeric domain of signal transducing histidine kinase"/>
    <property type="match status" value="1"/>
</dbReference>
<dbReference type="Pfam" id="PF00512">
    <property type="entry name" value="HisKA"/>
    <property type="match status" value="1"/>
</dbReference>
<feature type="modified residue" description="4-aspartylphosphate" evidence="10">
    <location>
        <position position="949"/>
    </location>
</feature>
<keyword evidence="5" id="KW-0808">Transferase</keyword>
<dbReference type="STRING" id="497965.Cyan7822_1109"/>
<feature type="domain" description="Phytochrome chromophore attachment site" evidence="12">
    <location>
        <begin position="171"/>
        <end position="314"/>
    </location>
</feature>
<organism evidence="17 18">
    <name type="scientific">Gloeothece verrucosa (strain PCC 7822)</name>
    <name type="common">Cyanothece sp. (strain PCC 7822)</name>
    <dbReference type="NCBI Taxonomy" id="497965"/>
    <lineage>
        <taxon>Bacteria</taxon>
        <taxon>Bacillati</taxon>
        <taxon>Cyanobacteriota</taxon>
        <taxon>Cyanophyceae</taxon>
        <taxon>Oscillatoriophycideae</taxon>
        <taxon>Chroococcales</taxon>
        <taxon>Aphanothecaceae</taxon>
        <taxon>Gloeothece</taxon>
        <taxon>Gloeothece verrucosa</taxon>
    </lineage>
</organism>
<dbReference type="InterPro" id="IPR036890">
    <property type="entry name" value="HATPase_C_sf"/>
</dbReference>
<evidence type="ECO:0000259" key="14">
    <source>
        <dbReference type="PROSITE" id="PS50110"/>
    </source>
</evidence>
<dbReference type="HOGENOM" id="CLU_000445_114_51_3"/>
<evidence type="ECO:0000256" key="6">
    <source>
        <dbReference type="ARBA" id="ARBA00022741"/>
    </source>
</evidence>
<dbReference type="Pfam" id="PF00072">
    <property type="entry name" value="Response_reg"/>
    <property type="match status" value="1"/>
</dbReference>
<dbReference type="Gene3D" id="3.40.50.2300">
    <property type="match status" value="2"/>
</dbReference>
<dbReference type="SMART" id="SM00388">
    <property type="entry name" value="HisKA"/>
    <property type="match status" value="1"/>
</dbReference>
<dbReference type="InterPro" id="IPR005467">
    <property type="entry name" value="His_kinase_dom"/>
</dbReference>
<dbReference type="eggNOG" id="COG3706">
    <property type="taxonomic scope" value="Bacteria"/>
</dbReference>
<keyword evidence="6" id="KW-0547">Nucleotide-binding</keyword>
<dbReference type="GO" id="GO:0005524">
    <property type="term" value="F:ATP binding"/>
    <property type="evidence" value="ECO:0007669"/>
    <property type="project" value="UniProtKB-KW"/>
</dbReference>
<dbReference type="CDD" id="cd00082">
    <property type="entry name" value="HisKA"/>
    <property type="match status" value="1"/>
</dbReference>